<dbReference type="AlphaFoldDB" id="A0A1R1YIR1"/>
<comment type="caution">
    <text evidence="1">The sequence shown here is derived from an EMBL/GenBank/DDBJ whole genome shotgun (WGS) entry which is preliminary data.</text>
</comment>
<gene>
    <name evidence="1" type="ORF">AYI69_g3794</name>
</gene>
<keyword evidence="2" id="KW-1185">Reference proteome</keyword>
<protein>
    <submittedName>
        <fullName evidence="1">Uncharacterized protein</fullName>
    </submittedName>
</protein>
<dbReference type="EMBL" id="LSSM01001358">
    <property type="protein sequence ID" value="OMJ26792.1"/>
    <property type="molecule type" value="Genomic_DNA"/>
</dbReference>
<name>A0A1R1YIR1_9FUNG</name>
<proteinExistence type="predicted"/>
<sequence length="98" mass="11063">MLSEFTSTLDDASILSFVRPVLGITPVLDTFKEWSTTSGLAVKILTAKLYWLLSKTGFLHSSDIHRIDYERFYFTQGVQNLVILAPKEKSAGRPIEKL</sequence>
<reference evidence="2" key="1">
    <citation type="submission" date="2017-01" db="EMBL/GenBank/DDBJ databases">
        <authorList>
            <person name="Wang Y."/>
            <person name="White M."/>
            <person name="Kvist S."/>
            <person name="Moncalvo J.-M."/>
        </authorList>
    </citation>
    <scope>NUCLEOTIDE SEQUENCE [LARGE SCALE GENOMIC DNA]</scope>
    <source>
        <strain evidence="2">ID-206-W2</strain>
    </source>
</reference>
<dbReference type="OrthoDB" id="5588333at2759"/>
<accession>A0A1R1YIR1</accession>
<evidence type="ECO:0000313" key="1">
    <source>
        <dbReference type="EMBL" id="OMJ26792.1"/>
    </source>
</evidence>
<dbReference type="Proteomes" id="UP000187429">
    <property type="component" value="Unassembled WGS sequence"/>
</dbReference>
<evidence type="ECO:0000313" key="2">
    <source>
        <dbReference type="Proteomes" id="UP000187429"/>
    </source>
</evidence>
<organism evidence="1 2">
    <name type="scientific">Smittium culicis</name>
    <dbReference type="NCBI Taxonomy" id="133412"/>
    <lineage>
        <taxon>Eukaryota</taxon>
        <taxon>Fungi</taxon>
        <taxon>Fungi incertae sedis</taxon>
        <taxon>Zoopagomycota</taxon>
        <taxon>Kickxellomycotina</taxon>
        <taxon>Harpellomycetes</taxon>
        <taxon>Harpellales</taxon>
        <taxon>Legeriomycetaceae</taxon>
        <taxon>Smittium</taxon>
    </lineage>
</organism>